<evidence type="ECO:0000256" key="1">
    <source>
        <dbReference type="SAM" id="MobiDB-lite"/>
    </source>
</evidence>
<dbReference type="Proteomes" id="UP000275078">
    <property type="component" value="Unassembled WGS sequence"/>
</dbReference>
<feature type="compositionally biased region" description="Low complexity" evidence="1">
    <location>
        <begin position="209"/>
        <end position="242"/>
    </location>
</feature>
<sequence length="256" mass="28190">MKRTEARAEVIVNTNWRTVTTELAVKKRELDAAIRSVRPANQRIEEILEDAPPRQFLFSAQSSTPQARSKLTAQPTTPVVIEPATPVVSALPTVQPAEPPTNSGPVSLTSFPTRSQEKDLDRACIYLRETTGCDYRPQGLTKIRVFPTTHIGDTASRGEQLAPDLIHKAIQDSKTYVPGSGQYANLEFANNRPGQLLVNPGQPSSGSFQGYTNNNDYGQYDGYSNYNYNNQNGQYYGNNGPNRGRGRGQGPRGRGY</sequence>
<keyword evidence="3" id="KW-1185">Reference proteome</keyword>
<dbReference type="AlphaFoldDB" id="A0A3N4HFH9"/>
<name>A0A3N4HFH9_ASCIM</name>
<feature type="compositionally biased region" description="Gly residues" evidence="1">
    <location>
        <begin position="247"/>
        <end position="256"/>
    </location>
</feature>
<feature type="region of interest" description="Disordered" evidence="1">
    <location>
        <begin position="194"/>
        <end position="256"/>
    </location>
</feature>
<evidence type="ECO:0000313" key="2">
    <source>
        <dbReference type="EMBL" id="RPA72905.1"/>
    </source>
</evidence>
<feature type="region of interest" description="Disordered" evidence="1">
    <location>
        <begin position="95"/>
        <end position="114"/>
    </location>
</feature>
<accession>A0A3N4HFH9</accession>
<protein>
    <submittedName>
        <fullName evidence="2">Uncharacterized protein</fullName>
    </submittedName>
</protein>
<proteinExistence type="predicted"/>
<feature type="compositionally biased region" description="Polar residues" evidence="1">
    <location>
        <begin position="100"/>
        <end position="114"/>
    </location>
</feature>
<evidence type="ECO:0000313" key="3">
    <source>
        <dbReference type="Proteomes" id="UP000275078"/>
    </source>
</evidence>
<organism evidence="2 3">
    <name type="scientific">Ascobolus immersus RN42</name>
    <dbReference type="NCBI Taxonomy" id="1160509"/>
    <lineage>
        <taxon>Eukaryota</taxon>
        <taxon>Fungi</taxon>
        <taxon>Dikarya</taxon>
        <taxon>Ascomycota</taxon>
        <taxon>Pezizomycotina</taxon>
        <taxon>Pezizomycetes</taxon>
        <taxon>Pezizales</taxon>
        <taxon>Ascobolaceae</taxon>
        <taxon>Ascobolus</taxon>
    </lineage>
</organism>
<gene>
    <name evidence="2" type="ORF">BJ508DRAFT_314325</name>
</gene>
<dbReference type="EMBL" id="ML119841">
    <property type="protein sequence ID" value="RPA72905.1"/>
    <property type="molecule type" value="Genomic_DNA"/>
</dbReference>
<reference evidence="2 3" key="1">
    <citation type="journal article" date="2018" name="Nat. Ecol. Evol.">
        <title>Pezizomycetes genomes reveal the molecular basis of ectomycorrhizal truffle lifestyle.</title>
        <authorList>
            <person name="Murat C."/>
            <person name="Payen T."/>
            <person name="Noel B."/>
            <person name="Kuo A."/>
            <person name="Morin E."/>
            <person name="Chen J."/>
            <person name="Kohler A."/>
            <person name="Krizsan K."/>
            <person name="Balestrini R."/>
            <person name="Da Silva C."/>
            <person name="Montanini B."/>
            <person name="Hainaut M."/>
            <person name="Levati E."/>
            <person name="Barry K.W."/>
            <person name="Belfiori B."/>
            <person name="Cichocki N."/>
            <person name="Clum A."/>
            <person name="Dockter R.B."/>
            <person name="Fauchery L."/>
            <person name="Guy J."/>
            <person name="Iotti M."/>
            <person name="Le Tacon F."/>
            <person name="Lindquist E.A."/>
            <person name="Lipzen A."/>
            <person name="Malagnac F."/>
            <person name="Mello A."/>
            <person name="Molinier V."/>
            <person name="Miyauchi S."/>
            <person name="Poulain J."/>
            <person name="Riccioni C."/>
            <person name="Rubini A."/>
            <person name="Sitrit Y."/>
            <person name="Splivallo R."/>
            <person name="Traeger S."/>
            <person name="Wang M."/>
            <person name="Zifcakova L."/>
            <person name="Wipf D."/>
            <person name="Zambonelli A."/>
            <person name="Paolocci F."/>
            <person name="Nowrousian M."/>
            <person name="Ottonello S."/>
            <person name="Baldrian P."/>
            <person name="Spatafora J.W."/>
            <person name="Henrissat B."/>
            <person name="Nagy L.G."/>
            <person name="Aury J.M."/>
            <person name="Wincker P."/>
            <person name="Grigoriev I.V."/>
            <person name="Bonfante P."/>
            <person name="Martin F.M."/>
        </authorList>
    </citation>
    <scope>NUCLEOTIDE SEQUENCE [LARGE SCALE GENOMIC DNA]</scope>
    <source>
        <strain evidence="2 3">RN42</strain>
    </source>
</reference>